<evidence type="ECO:0000313" key="1">
    <source>
        <dbReference type="EMBL" id="TVT99513.1"/>
    </source>
</evidence>
<dbReference type="PANTHER" id="PTHR10426">
    <property type="entry name" value="STRICTOSIDINE SYNTHASE-RELATED"/>
    <property type="match status" value="1"/>
</dbReference>
<protein>
    <recommendedName>
        <fullName evidence="3">Strictosidine synthase conserved region domain-containing protein</fullName>
    </recommendedName>
</protein>
<keyword evidence="2" id="KW-1185">Reference proteome</keyword>
<dbReference type="GO" id="GO:0016787">
    <property type="term" value="F:hydrolase activity"/>
    <property type="evidence" value="ECO:0007669"/>
    <property type="project" value="TreeGrafter"/>
</dbReference>
<dbReference type="Gramene" id="TVT99513">
    <property type="protein sequence ID" value="TVT99513"/>
    <property type="gene ID" value="EJB05_55124"/>
</dbReference>
<gene>
    <name evidence="1" type="ORF">EJB05_55124</name>
</gene>
<dbReference type="SUPFAM" id="SSF63829">
    <property type="entry name" value="Calcium-dependent phosphotriesterase"/>
    <property type="match status" value="1"/>
</dbReference>
<dbReference type="PANTHER" id="PTHR10426:SF21">
    <property type="entry name" value="PROTEIN STRICTOSIDINE SYNTHASE-LIKE 13"/>
    <property type="match status" value="1"/>
</dbReference>
<comment type="caution">
    <text evidence="1">The sequence shown here is derived from an EMBL/GenBank/DDBJ whole genome shotgun (WGS) entry which is preliminary data.</text>
</comment>
<proteinExistence type="predicted"/>
<dbReference type="InterPro" id="IPR011042">
    <property type="entry name" value="6-blade_b-propeller_TolB-like"/>
</dbReference>
<dbReference type="OrthoDB" id="5307922at2759"/>
<dbReference type="AlphaFoldDB" id="A0A5J9SKM6"/>
<reference evidence="1 2" key="1">
    <citation type="journal article" date="2019" name="Sci. Rep.">
        <title>A high-quality genome of Eragrostis curvula grass provides insights into Poaceae evolution and supports new strategies to enhance forage quality.</title>
        <authorList>
            <person name="Carballo J."/>
            <person name="Santos B.A.C.M."/>
            <person name="Zappacosta D."/>
            <person name="Garbus I."/>
            <person name="Selva J.P."/>
            <person name="Gallo C.A."/>
            <person name="Diaz A."/>
            <person name="Albertini E."/>
            <person name="Caccamo M."/>
            <person name="Echenique V."/>
        </authorList>
    </citation>
    <scope>NUCLEOTIDE SEQUENCE [LARGE SCALE GENOMIC DNA]</scope>
    <source>
        <strain evidence="2">cv. Victoria</strain>
        <tissue evidence="1">Leaf</tissue>
    </source>
</reference>
<dbReference type="GO" id="GO:0012505">
    <property type="term" value="C:endomembrane system"/>
    <property type="evidence" value="ECO:0007669"/>
    <property type="project" value="TreeGrafter"/>
</dbReference>
<dbReference type="Gene3D" id="2.120.10.30">
    <property type="entry name" value="TolB, C-terminal domain"/>
    <property type="match status" value="1"/>
</dbReference>
<dbReference type="EMBL" id="RWGY01000712">
    <property type="protein sequence ID" value="TVT99513.1"/>
    <property type="molecule type" value="Genomic_DNA"/>
</dbReference>
<organism evidence="1 2">
    <name type="scientific">Eragrostis curvula</name>
    <name type="common">weeping love grass</name>
    <dbReference type="NCBI Taxonomy" id="38414"/>
    <lineage>
        <taxon>Eukaryota</taxon>
        <taxon>Viridiplantae</taxon>
        <taxon>Streptophyta</taxon>
        <taxon>Embryophyta</taxon>
        <taxon>Tracheophyta</taxon>
        <taxon>Spermatophyta</taxon>
        <taxon>Magnoliopsida</taxon>
        <taxon>Liliopsida</taxon>
        <taxon>Poales</taxon>
        <taxon>Poaceae</taxon>
        <taxon>PACMAD clade</taxon>
        <taxon>Chloridoideae</taxon>
        <taxon>Eragrostideae</taxon>
        <taxon>Eragrostidinae</taxon>
        <taxon>Eragrostis</taxon>
    </lineage>
</organism>
<evidence type="ECO:0008006" key="3">
    <source>
        <dbReference type="Google" id="ProtNLM"/>
    </source>
</evidence>
<name>A0A5J9SKM6_9POAL</name>
<sequence>MKALLLLRDRRDALLFRGCSGRSRSSSTATAAGRTPAIADGRVVRWMGEEAGWETFAVMDPDWSEKVCANGVTSTTSNQHNKEQFCGRPIGLRFHRETGVLYIADAYYGLMVIGRSGGMATSFAREAGGSE</sequence>
<dbReference type="Proteomes" id="UP000324897">
    <property type="component" value="Unassembled WGS sequence"/>
</dbReference>
<evidence type="ECO:0000313" key="2">
    <source>
        <dbReference type="Proteomes" id="UP000324897"/>
    </source>
</evidence>
<accession>A0A5J9SKM6</accession>